<gene>
    <name evidence="2" type="ORF">AWR36_015465</name>
</gene>
<dbReference type="SUPFAM" id="SSF56925">
    <property type="entry name" value="OMPA-like"/>
    <property type="match status" value="1"/>
</dbReference>
<dbReference type="PROSITE" id="PS00695">
    <property type="entry name" value="ENT_VIR_OMP_2"/>
    <property type="match status" value="1"/>
</dbReference>
<dbReference type="PANTHER" id="PTHR36920:SF1">
    <property type="entry name" value="OUTER MEMBRANE PROTEIN W"/>
    <property type="match status" value="1"/>
</dbReference>
<proteinExistence type="predicted"/>
<keyword evidence="3" id="KW-1185">Reference proteome</keyword>
<name>A0ABX4HW89_9GAMM</name>
<dbReference type="Gene3D" id="2.40.160.20">
    <property type="match status" value="1"/>
</dbReference>
<organism evidence="2 3">
    <name type="scientific">Microbulbifer flavimaris</name>
    <dbReference type="NCBI Taxonomy" id="1781068"/>
    <lineage>
        <taxon>Bacteria</taxon>
        <taxon>Pseudomonadati</taxon>
        <taxon>Pseudomonadota</taxon>
        <taxon>Gammaproteobacteria</taxon>
        <taxon>Cellvibrionales</taxon>
        <taxon>Microbulbiferaceae</taxon>
        <taxon>Microbulbifer</taxon>
    </lineage>
</organism>
<evidence type="ECO:0000256" key="1">
    <source>
        <dbReference type="SAM" id="SignalP"/>
    </source>
</evidence>
<dbReference type="PANTHER" id="PTHR36920">
    <property type="match status" value="1"/>
</dbReference>
<dbReference type="InterPro" id="IPR000758">
    <property type="entry name" value="Enterovir_OMP"/>
</dbReference>
<evidence type="ECO:0008006" key="4">
    <source>
        <dbReference type="Google" id="ProtNLM"/>
    </source>
</evidence>
<dbReference type="Pfam" id="PF03922">
    <property type="entry name" value="OmpW"/>
    <property type="match status" value="1"/>
</dbReference>
<reference evidence="2" key="1">
    <citation type="submission" date="2017-08" db="EMBL/GenBank/DDBJ databases">
        <title>Microbulbifer marisrubri sp. nov., a halophilic alphaproteobacterium isolated from marine sediment of the Yellow Sea, China.</title>
        <authorList>
            <person name="Zhang G."/>
            <person name="Xiong Q."/>
        </authorList>
    </citation>
    <scope>NUCLEOTIDE SEQUENCE [LARGE SCALE GENOMIC DNA]</scope>
    <source>
        <strain evidence="2">WRN-8</strain>
    </source>
</reference>
<dbReference type="EMBL" id="LRFG02000008">
    <property type="protein sequence ID" value="PCO04088.1"/>
    <property type="molecule type" value="Genomic_DNA"/>
</dbReference>
<comment type="caution">
    <text evidence="2">The sequence shown here is derived from an EMBL/GenBank/DDBJ whole genome shotgun (WGS) entry which is preliminary data.</text>
</comment>
<dbReference type="InterPro" id="IPR005618">
    <property type="entry name" value="OMPW"/>
</dbReference>
<evidence type="ECO:0000313" key="3">
    <source>
        <dbReference type="Proteomes" id="UP000218427"/>
    </source>
</evidence>
<dbReference type="InterPro" id="IPR011250">
    <property type="entry name" value="OMP/PagP_B-barrel"/>
</dbReference>
<evidence type="ECO:0000313" key="2">
    <source>
        <dbReference type="EMBL" id="PCO04088.1"/>
    </source>
</evidence>
<sequence length="275" mass="30915">MKMTRILTPLALAVSAMVGAQQALAGPSGYAPPMPSGPAPIYEAGTVVFRLGGAYVDPDDTSVNLRNPDIFPEYEGLRYDLDSEWSWQFSAMVMPIDHFGIEYQYDGESGHSHDVRFINTDGDEFLRRKLDNKDLDRTTQLLTLNWFPVCKESWIQPYVGFGAVYTDFDSVNTSEVINEYLADNADAIGPARFSINDSWGWTGQVGVDIILGRESNWLVNAAVRYDDTELDAQLNYAVEGLTQDDPQETRTFYNSVRSEFDPEPWVWTVGVGYKF</sequence>
<dbReference type="RefSeq" id="WP_067087198.1">
    <property type="nucleotide sequence ID" value="NZ_LRFG02000008.1"/>
</dbReference>
<dbReference type="Proteomes" id="UP000218427">
    <property type="component" value="Unassembled WGS sequence"/>
</dbReference>
<protein>
    <recommendedName>
        <fullName evidence="4">Outer membrane protein W</fullName>
    </recommendedName>
</protein>
<feature type="signal peptide" evidence="1">
    <location>
        <begin position="1"/>
        <end position="25"/>
    </location>
</feature>
<keyword evidence="1" id="KW-0732">Signal</keyword>
<feature type="chain" id="PRO_5045147032" description="Outer membrane protein W" evidence="1">
    <location>
        <begin position="26"/>
        <end position="275"/>
    </location>
</feature>
<accession>A0ABX4HW89</accession>